<dbReference type="InterPro" id="IPR022837">
    <property type="entry name" value="MsrQ-like"/>
</dbReference>
<dbReference type="OrthoDB" id="9788328at2"/>
<reference evidence="9 10" key="1">
    <citation type="submission" date="2018-05" db="EMBL/GenBank/DDBJ databases">
        <title>Genomic Encyclopedia of Type Strains, Phase IV (KMG-IV): sequencing the most valuable type-strain genomes for metagenomic binning, comparative biology and taxonomic classification.</title>
        <authorList>
            <person name="Goeker M."/>
        </authorList>
    </citation>
    <scope>NUCLEOTIDE SEQUENCE [LARGE SCALE GENOMIC DNA]</scope>
    <source>
        <strain evidence="9 10">DSM 3183</strain>
    </source>
</reference>
<evidence type="ECO:0000259" key="8">
    <source>
        <dbReference type="Pfam" id="PF01794"/>
    </source>
</evidence>
<feature type="domain" description="Ferric oxidoreductase" evidence="8">
    <location>
        <begin position="43"/>
        <end position="154"/>
    </location>
</feature>
<evidence type="ECO:0000256" key="6">
    <source>
        <dbReference type="ARBA" id="ARBA00023136"/>
    </source>
</evidence>
<dbReference type="PANTHER" id="PTHR36964">
    <property type="entry name" value="PROTEIN-METHIONINE-SULFOXIDE REDUCTASE HEME-BINDING SUBUNIT MSRQ"/>
    <property type="match status" value="1"/>
</dbReference>
<gene>
    <name evidence="9" type="ORF">C7451_10198</name>
</gene>
<keyword evidence="3 7" id="KW-0812">Transmembrane</keyword>
<dbReference type="PANTHER" id="PTHR36964:SF1">
    <property type="entry name" value="PROTEIN-METHIONINE-SULFOXIDE REDUCTASE HEME-BINDING SUBUNIT MSRQ"/>
    <property type="match status" value="1"/>
</dbReference>
<protein>
    <submittedName>
        <fullName evidence="9">Sulfoxide reductase heme-binding subunit YedZ</fullName>
    </submittedName>
</protein>
<comment type="caution">
    <text evidence="9">The sequence shown here is derived from an EMBL/GenBank/DDBJ whole genome shotgun (WGS) entry which is preliminary data.</text>
</comment>
<dbReference type="InterPro" id="IPR013130">
    <property type="entry name" value="Fe3_Rdtase_TM_dom"/>
</dbReference>
<dbReference type="Pfam" id="PF01794">
    <property type="entry name" value="Ferric_reduct"/>
    <property type="match status" value="1"/>
</dbReference>
<feature type="transmembrane region" description="Helical" evidence="7">
    <location>
        <begin position="106"/>
        <end position="126"/>
    </location>
</feature>
<keyword evidence="6 7" id="KW-0472">Membrane</keyword>
<accession>A0A2V3VB46</accession>
<dbReference type="AlphaFoldDB" id="A0A2V3VB46"/>
<evidence type="ECO:0000313" key="10">
    <source>
        <dbReference type="Proteomes" id="UP000248014"/>
    </source>
</evidence>
<organism evidence="9 10">
    <name type="scientific">Blastomonas natatoria</name>
    <dbReference type="NCBI Taxonomy" id="34015"/>
    <lineage>
        <taxon>Bacteria</taxon>
        <taxon>Pseudomonadati</taxon>
        <taxon>Pseudomonadota</taxon>
        <taxon>Alphaproteobacteria</taxon>
        <taxon>Sphingomonadales</taxon>
        <taxon>Sphingomonadaceae</taxon>
        <taxon>Blastomonas</taxon>
    </lineage>
</organism>
<evidence type="ECO:0000313" key="9">
    <source>
        <dbReference type="EMBL" id="PXW79036.1"/>
    </source>
</evidence>
<feature type="transmembrane region" description="Helical" evidence="7">
    <location>
        <begin position="76"/>
        <end position="94"/>
    </location>
</feature>
<evidence type="ECO:0000256" key="3">
    <source>
        <dbReference type="ARBA" id="ARBA00022692"/>
    </source>
</evidence>
<name>A0A2V3VB46_9SPHN</name>
<dbReference type="EMBL" id="QJJM01000001">
    <property type="protein sequence ID" value="PXW79036.1"/>
    <property type="molecule type" value="Genomic_DNA"/>
</dbReference>
<evidence type="ECO:0000256" key="1">
    <source>
        <dbReference type="ARBA" id="ARBA00004141"/>
    </source>
</evidence>
<evidence type="ECO:0000256" key="7">
    <source>
        <dbReference type="SAM" id="Phobius"/>
    </source>
</evidence>
<sequence length="201" mass="22611">MLRLINVHGFFWLLLAVPAIGMTIGFLRDPVTAFDLIHPSGEFSVRFMIMAMMISPLRALFGRQRWLDWLLARRRALGVAACLCGLLHLAFYLYDMGDWGMIAEEALIFSIWTGYAALAIFVAMGVTSNNASQRAMRANWKRLQRLVYPAALLIALHWVYVDGETMGMIVHFAPLLLLETARVMLMFKRRSARSGTGAVTG</sequence>
<feature type="transmembrane region" description="Helical" evidence="7">
    <location>
        <begin position="47"/>
        <end position="64"/>
    </location>
</feature>
<feature type="transmembrane region" description="Helical" evidence="7">
    <location>
        <begin position="146"/>
        <end position="161"/>
    </location>
</feature>
<evidence type="ECO:0000256" key="4">
    <source>
        <dbReference type="ARBA" id="ARBA00022989"/>
    </source>
</evidence>
<dbReference type="GO" id="GO:0005886">
    <property type="term" value="C:plasma membrane"/>
    <property type="evidence" value="ECO:0007669"/>
    <property type="project" value="TreeGrafter"/>
</dbReference>
<evidence type="ECO:0000256" key="5">
    <source>
        <dbReference type="ARBA" id="ARBA00023004"/>
    </source>
</evidence>
<keyword evidence="10" id="KW-1185">Reference proteome</keyword>
<dbReference type="GO" id="GO:0016679">
    <property type="term" value="F:oxidoreductase activity, acting on diphenols and related substances as donors"/>
    <property type="evidence" value="ECO:0007669"/>
    <property type="project" value="TreeGrafter"/>
</dbReference>
<dbReference type="GO" id="GO:0020037">
    <property type="term" value="F:heme binding"/>
    <property type="evidence" value="ECO:0007669"/>
    <property type="project" value="TreeGrafter"/>
</dbReference>
<feature type="transmembrane region" description="Helical" evidence="7">
    <location>
        <begin position="7"/>
        <end position="27"/>
    </location>
</feature>
<dbReference type="RefSeq" id="WP_110297023.1">
    <property type="nucleotide sequence ID" value="NZ_QJJM01000001.1"/>
</dbReference>
<keyword evidence="5" id="KW-0408">Iron</keyword>
<dbReference type="GO" id="GO:0010181">
    <property type="term" value="F:FMN binding"/>
    <property type="evidence" value="ECO:0007669"/>
    <property type="project" value="TreeGrafter"/>
</dbReference>
<comment type="subcellular location">
    <subcellularLocation>
        <location evidence="1">Membrane</location>
        <topology evidence="1">Multi-pass membrane protein</topology>
    </subcellularLocation>
</comment>
<feature type="transmembrane region" description="Helical" evidence="7">
    <location>
        <begin position="167"/>
        <end position="185"/>
    </location>
</feature>
<proteinExistence type="predicted"/>
<keyword evidence="2" id="KW-0813">Transport</keyword>
<keyword evidence="4 7" id="KW-1133">Transmembrane helix</keyword>
<evidence type="ECO:0000256" key="2">
    <source>
        <dbReference type="ARBA" id="ARBA00022448"/>
    </source>
</evidence>
<dbReference type="Proteomes" id="UP000248014">
    <property type="component" value="Unassembled WGS sequence"/>
</dbReference>